<reference evidence="1" key="2">
    <citation type="journal article" date="2023" name="Science">
        <title>Genomic signatures of disease resistance in endangered staghorn corals.</title>
        <authorList>
            <person name="Vollmer S.V."/>
            <person name="Selwyn J.D."/>
            <person name="Despard B.A."/>
            <person name="Roesel C.L."/>
        </authorList>
    </citation>
    <scope>NUCLEOTIDE SEQUENCE</scope>
    <source>
        <strain evidence="1">K2</strain>
    </source>
</reference>
<reference evidence="1" key="1">
    <citation type="journal article" date="2023" name="G3 (Bethesda)">
        <title>Whole genome assembly and annotation of the endangered Caribbean coral Acropora cervicornis.</title>
        <authorList>
            <person name="Selwyn J.D."/>
            <person name="Vollmer S.V."/>
        </authorList>
    </citation>
    <scope>NUCLEOTIDE SEQUENCE</scope>
    <source>
        <strain evidence="1">K2</strain>
    </source>
</reference>
<name>A0AAD9V9D0_ACRCE</name>
<protein>
    <submittedName>
        <fullName evidence="1">Uncharacterized protein</fullName>
    </submittedName>
</protein>
<comment type="caution">
    <text evidence="1">The sequence shown here is derived from an EMBL/GenBank/DDBJ whole genome shotgun (WGS) entry which is preliminary data.</text>
</comment>
<dbReference type="Gene3D" id="3.40.50.300">
    <property type="entry name" value="P-loop containing nucleotide triphosphate hydrolases"/>
    <property type="match status" value="1"/>
</dbReference>
<dbReference type="InterPro" id="IPR027417">
    <property type="entry name" value="P-loop_NTPase"/>
</dbReference>
<accession>A0AAD9V9D0</accession>
<dbReference type="AlphaFoldDB" id="A0AAD9V9D0"/>
<evidence type="ECO:0000313" key="1">
    <source>
        <dbReference type="EMBL" id="KAK2565757.1"/>
    </source>
</evidence>
<gene>
    <name evidence="1" type="ORF">P5673_010955</name>
</gene>
<evidence type="ECO:0000313" key="2">
    <source>
        <dbReference type="Proteomes" id="UP001249851"/>
    </source>
</evidence>
<organism evidence="1 2">
    <name type="scientific">Acropora cervicornis</name>
    <name type="common">Staghorn coral</name>
    <dbReference type="NCBI Taxonomy" id="6130"/>
    <lineage>
        <taxon>Eukaryota</taxon>
        <taxon>Metazoa</taxon>
        <taxon>Cnidaria</taxon>
        <taxon>Anthozoa</taxon>
        <taxon>Hexacorallia</taxon>
        <taxon>Scleractinia</taxon>
        <taxon>Astrocoeniina</taxon>
        <taxon>Acroporidae</taxon>
        <taxon>Acropora</taxon>
    </lineage>
</organism>
<keyword evidence="2" id="KW-1185">Reference proteome</keyword>
<dbReference type="Proteomes" id="UP001249851">
    <property type="component" value="Unassembled WGS sequence"/>
</dbReference>
<sequence length="141" mass="16322">MKGAAEPGACLSCRRSMIPDLYIMIRLAKMLNVDRFADVESLMYHQFKKKMLSSGVRLSYIEIEQAMQASLREIRYIPLLKEEQKLCLQSVEKKRDVFGIPPTGFEKTLIFQLLPCVTKETWKIERSTVLVVSPLMFNMKD</sequence>
<dbReference type="EMBL" id="JARQWQ010000019">
    <property type="protein sequence ID" value="KAK2565757.1"/>
    <property type="molecule type" value="Genomic_DNA"/>
</dbReference>
<dbReference type="SUPFAM" id="SSF52540">
    <property type="entry name" value="P-loop containing nucleoside triphosphate hydrolases"/>
    <property type="match status" value="1"/>
</dbReference>
<proteinExistence type="predicted"/>